<dbReference type="PANTHER" id="PTHR43133:SF8">
    <property type="entry name" value="RNA POLYMERASE SIGMA FACTOR HI_1459-RELATED"/>
    <property type="match status" value="1"/>
</dbReference>
<dbReference type="RefSeq" id="WP_377124111.1">
    <property type="nucleotide sequence ID" value="NZ_JBHUON010000004.1"/>
</dbReference>
<dbReference type="InterPro" id="IPR013249">
    <property type="entry name" value="RNA_pol_sigma70_r4_t2"/>
</dbReference>
<keyword evidence="5" id="KW-0804">Transcription</keyword>
<evidence type="ECO:0000313" key="8">
    <source>
        <dbReference type="EMBL" id="MFD2864010.1"/>
    </source>
</evidence>
<feature type="domain" description="RNA polymerase sigma factor 70 region 4 type 2" evidence="7">
    <location>
        <begin position="133"/>
        <end position="185"/>
    </location>
</feature>
<protein>
    <submittedName>
        <fullName evidence="8">RNA polymerase sigma factor</fullName>
    </submittedName>
</protein>
<dbReference type="InterPro" id="IPR036388">
    <property type="entry name" value="WH-like_DNA-bd_sf"/>
</dbReference>
<accession>A0ABW5XJX4</accession>
<dbReference type="EMBL" id="JBHUON010000004">
    <property type="protein sequence ID" value="MFD2864010.1"/>
    <property type="molecule type" value="Genomic_DNA"/>
</dbReference>
<proteinExistence type="inferred from homology"/>
<dbReference type="Pfam" id="PF08281">
    <property type="entry name" value="Sigma70_r4_2"/>
    <property type="match status" value="1"/>
</dbReference>
<comment type="similarity">
    <text evidence="1">Belongs to the sigma-70 factor family. ECF subfamily.</text>
</comment>
<keyword evidence="4" id="KW-0238">DNA-binding</keyword>
<dbReference type="NCBIfam" id="TIGR02937">
    <property type="entry name" value="sigma70-ECF"/>
    <property type="match status" value="1"/>
</dbReference>
<dbReference type="PANTHER" id="PTHR43133">
    <property type="entry name" value="RNA POLYMERASE ECF-TYPE SIGMA FACTO"/>
    <property type="match status" value="1"/>
</dbReference>
<dbReference type="InterPro" id="IPR007627">
    <property type="entry name" value="RNA_pol_sigma70_r2"/>
</dbReference>
<dbReference type="InterPro" id="IPR013324">
    <property type="entry name" value="RNA_pol_sigma_r3/r4-like"/>
</dbReference>
<dbReference type="CDD" id="cd06171">
    <property type="entry name" value="Sigma70_r4"/>
    <property type="match status" value="1"/>
</dbReference>
<evidence type="ECO:0000256" key="4">
    <source>
        <dbReference type="ARBA" id="ARBA00023125"/>
    </source>
</evidence>
<dbReference type="InterPro" id="IPR039425">
    <property type="entry name" value="RNA_pol_sigma-70-like"/>
</dbReference>
<evidence type="ECO:0000256" key="3">
    <source>
        <dbReference type="ARBA" id="ARBA00023082"/>
    </source>
</evidence>
<name>A0ABW5XJX4_9SPHI</name>
<dbReference type="InterPro" id="IPR013325">
    <property type="entry name" value="RNA_pol_sigma_r2"/>
</dbReference>
<dbReference type="Proteomes" id="UP001597601">
    <property type="component" value="Unassembled WGS sequence"/>
</dbReference>
<feature type="domain" description="RNA polymerase sigma-70 region 2" evidence="6">
    <location>
        <begin position="33"/>
        <end position="106"/>
    </location>
</feature>
<evidence type="ECO:0000313" key="9">
    <source>
        <dbReference type="Proteomes" id="UP001597601"/>
    </source>
</evidence>
<evidence type="ECO:0000256" key="5">
    <source>
        <dbReference type="ARBA" id="ARBA00023163"/>
    </source>
</evidence>
<evidence type="ECO:0000256" key="1">
    <source>
        <dbReference type="ARBA" id="ARBA00010641"/>
    </source>
</evidence>
<dbReference type="Gene3D" id="1.10.1740.10">
    <property type="match status" value="1"/>
</dbReference>
<evidence type="ECO:0000256" key="2">
    <source>
        <dbReference type="ARBA" id="ARBA00023015"/>
    </source>
</evidence>
<gene>
    <name evidence="8" type="ORF">ACFSYC_04855</name>
</gene>
<evidence type="ECO:0000259" key="6">
    <source>
        <dbReference type="Pfam" id="PF04542"/>
    </source>
</evidence>
<keyword evidence="3" id="KW-0731">Sigma factor</keyword>
<sequence length="199" mass="23109">MVNNLLKVLKKEPSLNQLIEGCAKRDYKCEERLYKTFYGYLCGVAFRYVKDRNTINDIVNDAFVKIFKKIGDFEFDGPADELPKVFKGWIGRVTANAAIDNIRAKRVMLYVDDIGDEIAMNIAVETPDNLSYNEILKLLDELPPLQQTIFNMHQIEGFSHEEIAQKFEIPASTSRVYLTRARVKLIELYQKSMMTYYEK</sequence>
<reference evidence="9" key="1">
    <citation type="journal article" date="2019" name="Int. J. Syst. Evol. Microbiol.">
        <title>The Global Catalogue of Microorganisms (GCM) 10K type strain sequencing project: providing services to taxonomists for standard genome sequencing and annotation.</title>
        <authorList>
            <consortium name="The Broad Institute Genomics Platform"/>
            <consortium name="The Broad Institute Genome Sequencing Center for Infectious Disease"/>
            <person name="Wu L."/>
            <person name="Ma J."/>
        </authorList>
    </citation>
    <scope>NUCLEOTIDE SEQUENCE [LARGE SCALE GENOMIC DNA]</scope>
    <source>
        <strain evidence="9">KCTC 52232</strain>
    </source>
</reference>
<keyword evidence="9" id="KW-1185">Reference proteome</keyword>
<organism evidence="8 9">
    <name type="scientific">Mucilaginibacter antarcticus</name>
    <dbReference type="NCBI Taxonomy" id="1855725"/>
    <lineage>
        <taxon>Bacteria</taxon>
        <taxon>Pseudomonadati</taxon>
        <taxon>Bacteroidota</taxon>
        <taxon>Sphingobacteriia</taxon>
        <taxon>Sphingobacteriales</taxon>
        <taxon>Sphingobacteriaceae</taxon>
        <taxon>Mucilaginibacter</taxon>
    </lineage>
</organism>
<dbReference type="InterPro" id="IPR014284">
    <property type="entry name" value="RNA_pol_sigma-70_dom"/>
</dbReference>
<dbReference type="SUPFAM" id="SSF88659">
    <property type="entry name" value="Sigma3 and sigma4 domains of RNA polymerase sigma factors"/>
    <property type="match status" value="1"/>
</dbReference>
<evidence type="ECO:0000259" key="7">
    <source>
        <dbReference type="Pfam" id="PF08281"/>
    </source>
</evidence>
<dbReference type="Pfam" id="PF04542">
    <property type="entry name" value="Sigma70_r2"/>
    <property type="match status" value="1"/>
</dbReference>
<keyword evidence="2" id="KW-0805">Transcription regulation</keyword>
<dbReference type="Gene3D" id="1.10.10.10">
    <property type="entry name" value="Winged helix-like DNA-binding domain superfamily/Winged helix DNA-binding domain"/>
    <property type="match status" value="1"/>
</dbReference>
<dbReference type="SUPFAM" id="SSF88946">
    <property type="entry name" value="Sigma2 domain of RNA polymerase sigma factors"/>
    <property type="match status" value="1"/>
</dbReference>
<comment type="caution">
    <text evidence="8">The sequence shown here is derived from an EMBL/GenBank/DDBJ whole genome shotgun (WGS) entry which is preliminary data.</text>
</comment>